<evidence type="ECO:0000313" key="2">
    <source>
        <dbReference type="EMBL" id="QSB44498.1"/>
    </source>
</evidence>
<dbReference type="InterPro" id="IPR052898">
    <property type="entry name" value="ACAD10-like"/>
</dbReference>
<dbReference type="PANTHER" id="PTHR47829">
    <property type="entry name" value="HYDROLASE, PUTATIVE (AFU_ORTHOLOGUE AFUA_1G12880)-RELATED"/>
    <property type="match status" value="1"/>
</dbReference>
<gene>
    <name evidence="2" type="ORF">IDJ81_14570</name>
</gene>
<dbReference type="SUPFAM" id="SSF56112">
    <property type="entry name" value="Protein kinase-like (PK-like)"/>
    <property type="match status" value="1"/>
</dbReference>
<organism evidence="2 3">
    <name type="scientific">Tsuneonella flava</name>
    <dbReference type="NCBI Taxonomy" id="2055955"/>
    <lineage>
        <taxon>Bacteria</taxon>
        <taxon>Pseudomonadati</taxon>
        <taxon>Pseudomonadota</taxon>
        <taxon>Alphaproteobacteria</taxon>
        <taxon>Sphingomonadales</taxon>
        <taxon>Erythrobacteraceae</taxon>
        <taxon>Tsuneonella</taxon>
    </lineage>
</organism>
<evidence type="ECO:0000313" key="3">
    <source>
        <dbReference type="Proteomes" id="UP000663637"/>
    </source>
</evidence>
<name>A0ABX7K8B0_9SPHN</name>
<dbReference type="CDD" id="cd05154">
    <property type="entry name" value="ACAD10_11_N-like"/>
    <property type="match status" value="1"/>
</dbReference>
<dbReference type="PANTHER" id="PTHR47829:SF3">
    <property type="entry name" value="AMINOGLYCOSIDE PHOSPHOTRANSFERASE DOMAIN-CONTAINING PROTEIN"/>
    <property type="match status" value="1"/>
</dbReference>
<protein>
    <submittedName>
        <fullName evidence="2">Phosphotransferase</fullName>
    </submittedName>
</protein>
<dbReference type="Pfam" id="PF01636">
    <property type="entry name" value="APH"/>
    <property type="match status" value="1"/>
</dbReference>
<dbReference type="Gene3D" id="3.30.200.20">
    <property type="entry name" value="Phosphorylase Kinase, domain 1"/>
    <property type="match status" value="1"/>
</dbReference>
<dbReference type="EMBL" id="CP061510">
    <property type="protein sequence ID" value="QSB44498.1"/>
    <property type="molecule type" value="Genomic_DNA"/>
</dbReference>
<dbReference type="InterPro" id="IPR041726">
    <property type="entry name" value="ACAD10_11_N"/>
</dbReference>
<evidence type="ECO:0000259" key="1">
    <source>
        <dbReference type="Pfam" id="PF01636"/>
    </source>
</evidence>
<dbReference type="Gene3D" id="3.90.1200.10">
    <property type="match status" value="1"/>
</dbReference>
<accession>A0ABX7K8B0</accession>
<feature type="domain" description="Aminoglycoside phosphotransferase" evidence="1">
    <location>
        <begin position="29"/>
        <end position="256"/>
    </location>
</feature>
<reference evidence="2 3" key="1">
    <citation type="submission" date="2020-09" db="EMBL/GenBank/DDBJ databases">
        <title>Complete genome sequence of altererythrobacter flavus SS-21NJ, isolated from Dongying oil sludge in Shandong province.</title>
        <authorList>
            <person name="Sun S."/>
            <person name="Zhang Z."/>
        </authorList>
    </citation>
    <scope>NUCLEOTIDE SEQUENCE [LARGE SCALE GENOMIC DNA]</scope>
    <source>
        <strain evidence="2 3">SS-21NJ</strain>
    </source>
</reference>
<dbReference type="InterPro" id="IPR002575">
    <property type="entry name" value="Aminoglycoside_PTrfase"/>
</dbReference>
<dbReference type="Proteomes" id="UP000663637">
    <property type="component" value="Chromosome"/>
</dbReference>
<dbReference type="RefSeq" id="WP_205442165.1">
    <property type="nucleotide sequence ID" value="NZ_CP061510.1"/>
</dbReference>
<sequence length="340" mass="38147">MDASTRFDVAALERWMDANVTGFRGPLDVEKFSGGQSNPTFKLTAASGQYVMRRKPAGELLKGAHAVDREARVMKALAQQGFPVPHIYGLCTDDSVIGSWFYVMDMVEGRIFWDGDLPDVPAEERSAYYDTMGATLAQLHSFEPTALGLADFGRPGRYLQRQIERWSRQYQEDEMAGRSPDMDFLVEWLPNHAPQLEETCVVHGDYRVDNVIFHPTEPRVIAVLDWELSTLGHPIVDFTYHLMAYRVPSSIRWGLAGRDLPALGIPGEEDYIAAYCRRTDRADIADLNVYIAFNLFRFAAIVHGIKGRMLRGTASSAEAADLVRHMDDFAAIARHTAEQG</sequence>
<dbReference type="InterPro" id="IPR011009">
    <property type="entry name" value="Kinase-like_dom_sf"/>
</dbReference>
<proteinExistence type="predicted"/>
<keyword evidence="3" id="KW-1185">Reference proteome</keyword>